<dbReference type="EMBL" id="CAADRP010002040">
    <property type="protein sequence ID" value="VFU59653.1"/>
    <property type="molecule type" value="Genomic_DNA"/>
</dbReference>
<name>A0A6N2N4T3_SALVM</name>
<organism evidence="1">
    <name type="scientific">Salix viminalis</name>
    <name type="common">Common osier</name>
    <name type="synonym">Basket willow</name>
    <dbReference type="NCBI Taxonomy" id="40686"/>
    <lineage>
        <taxon>Eukaryota</taxon>
        <taxon>Viridiplantae</taxon>
        <taxon>Streptophyta</taxon>
        <taxon>Embryophyta</taxon>
        <taxon>Tracheophyta</taxon>
        <taxon>Spermatophyta</taxon>
        <taxon>Magnoliopsida</taxon>
        <taxon>eudicotyledons</taxon>
        <taxon>Gunneridae</taxon>
        <taxon>Pentapetalae</taxon>
        <taxon>rosids</taxon>
        <taxon>fabids</taxon>
        <taxon>Malpighiales</taxon>
        <taxon>Salicaceae</taxon>
        <taxon>Saliceae</taxon>
        <taxon>Salix</taxon>
    </lineage>
</organism>
<accession>A0A6N2N4T3</accession>
<gene>
    <name evidence="1" type="ORF">SVIM_LOCUS439608</name>
</gene>
<evidence type="ECO:0000313" key="1">
    <source>
        <dbReference type="EMBL" id="VFU59653.1"/>
    </source>
</evidence>
<dbReference type="AlphaFoldDB" id="A0A6N2N4T3"/>
<protein>
    <submittedName>
        <fullName evidence="1">Uncharacterized protein</fullName>
    </submittedName>
</protein>
<proteinExistence type="predicted"/>
<sequence length="80" mass="8927">MGFSQPVGENYANPKTRLFHVDFKESLARMNKKNPWLFGGHYTLMVLYPYSDAKKQIRGFASQAIASHFTSTIGSAISAV</sequence>
<reference evidence="1" key="1">
    <citation type="submission" date="2019-03" db="EMBL/GenBank/DDBJ databases">
        <authorList>
            <person name="Mank J."/>
            <person name="Almeida P."/>
        </authorList>
    </citation>
    <scope>NUCLEOTIDE SEQUENCE</scope>
    <source>
        <strain evidence="1">78183</strain>
    </source>
</reference>